<gene>
    <name evidence="12" type="ORF">GGP71_000536</name>
</gene>
<dbReference type="EC" id="3.1.3.7" evidence="3"/>
<dbReference type="InterPro" id="IPR006239">
    <property type="entry name" value="DPNP"/>
</dbReference>
<dbReference type="RefSeq" id="WP_259079393.1">
    <property type="nucleotide sequence ID" value="NZ_JANUAU010000002.1"/>
</dbReference>
<keyword evidence="5 12" id="KW-0378">Hydrolase</keyword>
<dbReference type="PROSITE" id="PS00629">
    <property type="entry name" value="IMP_1"/>
    <property type="match status" value="1"/>
</dbReference>
<keyword evidence="6 10" id="KW-0460">Magnesium</keyword>
<dbReference type="GO" id="GO:0046872">
    <property type="term" value="F:metal ion binding"/>
    <property type="evidence" value="ECO:0007669"/>
    <property type="project" value="UniProtKB-KW"/>
</dbReference>
<comment type="catalytic activity">
    <reaction evidence="7">
        <text>adenosine 2',5'-bisphosphate + H2O = AMP + phosphate</text>
        <dbReference type="Rhea" id="RHEA:77643"/>
        <dbReference type="ChEBI" id="CHEBI:15377"/>
        <dbReference type="ChEBI" id="CHEBI:43474"/>
        <dbReference type="ChEBI" id="CHEBI:194156"/>
        <dbReference type="ChEBI" id="CHEBI:456215"/>
        <dbReference type="EC" id="3.1.3.7"/>
    </reaction>
    <physiologicalReaction direction="left-to-right" evidence="7">
        <dbReference type="Rhea" id="RHEA:77644"/>
    </physiologicalReaction>
</comment>
<evidence type="ECO:0000256" key="7">
    <source>
        <dbReference type="ARBA" id="ARBA00044466"/>
    </source>
</evidence>
<evidence type="ECO:0000256" key="5">
    <source>
        <dbReference type="ARBA" id="ARBA00022801"/>
    </source>
</evidence>
<dbReference type="NCBIfam" id="TIGR01330">
    <property type="entry name" value="bisphos_HAL2"/>
    <property type="match status" value="1"/>
</dbReference>
<dbReference type="Pfam" id="PF00459">
    <property type="entry name" value="Inositol_P"/>
    <property type="match status" value="1"/>
</dbReference>
<comment type="catalytic activity">
    <reaction evidence="9">
        <text>3'-phosphoadenylyl sulfate + H2O = adenosine 5'-phosphosulfate + phosphate</text>
        <dbReference type="Rhea" id="RHEA:77639"/>
        <dbReference type="ChEBI" id="CHEBI:15377"/>
        <dbReference type="ChEBI" id="CHEBI:43474"/>
        <dbReference type="ChEBI" id="CHEBI:58243"/>
        <dbReference type="ChEBI" id="CHEBI:58339"/>
        <dbReference type="EC" id="3.1.3.7"/>
    </reaction>
    <physiologicalReaction direction="left-to-right" evidence="9">
        <dbReference type="Rhea" id="RHEA:77640"/>
    </physiologicalReaction>
</comment>
<protein>
    <recommendedName>
        <fullName evidence="3">3'(2'),5'-bisphosphate nucleotidase</fullName>
        <ecNumber evidence="3">3.1.3.7</ecNumber>
    </recommendedName>
</protein>
<dbReference type="Gene3D" id="3.40.190.80">
    <property type="match status" value="1"/>
</dbReference>
<evidence type="ECO:0000256" key="6">
    <source>
        <dbReference type="ARBA" id="ARBA00022842"/>
    </source>
</evidence>
<feature type="region of interest" description="Disordered" evidence="11">
    <location>
        <begin position="185"/>
        <end position="209"/>
    </location>
</feature>
<evidence type="ECO:0000313" key="13">
    <source>
        <dbReference type="Proteomes" id="UP001155027"/>
    </source>
</evidence>
<accession>A0A9X2PXL1</accession>
<dbReference type="PANTHER" id="PTHR43200">
    <property type="entry name" value="PHOSPHATASE"/>
    <property type="match status" value="1"/>
</dbReference>
<feature type="binding site" evidence="10">
    <location>
        <position position="276"/>
    </location>
    <ligand>
        <name>Mg(2+)</name>
        <dbReference type="ChEBI" id="CHEBI:18420"/>
        <label>1</label>
        <note>catalytic</note>
    </ligand>
</feature>
<comment type="caution">
    <text evidence="12">The sequence shown here is derived from an EMBL/GenBank/DDBJ whole genome shotgun (WGS) entry which is preliminary data.</text>
</comment>
<comment type="similarity">
    <text evidence="2">Belongs to the inositol monophosphatase superfamily.</text>
</comment>
<feature type="binding site" evidence="10">
    <location>
        <position position="69"/>
    </location>
    <ligand>
        <name>Mg(2+)</name>
        <dbReference type="ChEBI" id="CHEBI:18420"/>
        <label>1</label>
        <note>catalytic</note>
    </ligand>
</feature>
<evidence type="ECO:0000256" key="1">
    <source>
        <dbReference type="ARBA" id="ARBA00001946"/>
    </source>
</evidence>
<evidence type="ECO:0000256" key="2">
    <source>
        <dbReference type="ARBA" id="ARBA00009759"/>
    </source>
</evidence>
<comment type="catalytic activity">
    <reaction evidence="8">
        <text>adenosine 3',5'-bisphosphate + H2O = AMP + phosphate</text>
        <dbReference type="Rhea" id="RHEA:10040"/>
        <dbReference type="ChEBI" id="CHEBI:15377"/>
        <dbReference type="ChEBI" id="CHEBI:43474"/>
        <dbReference type="ChEBI" id="CHEBI:58343"/>
        <dbReference type="ChEBI" id="CHEBI:456215"/>
        <dbReference type="EC" id="3.1.3.7"/>
    </reaction>
    <physiologicalReaction direction="left-to-right" evidence="8">
        <dbReference type="Rhea" id="RHEA:10041"/>
    </physiologicalReaction>
</comment>
<dbReference type="CDD" id="cd01517">
    <property type="entry name" value="PAP_phosphatase"/>
    <property type="match status" value="1"/>
</dbReference>
<comment type="cofactor">
    <cofactor evidence="1 10">
        <name>Mg(2+)</name>
        <dbReference type="ChEBI" id="CHEBI:18420"/>
    </cofactor>
</comment>
<dbReference type="GO" id="GO:0008441">
    <property type="term" value="F:3'(2'),5'-bisphosphate nucleotidase activity"/>
    <property type="evidence" value="ECO:0007669"/>
    <property type="project" value="UniProtKB-EC"/>
</dbReference>
<evidence type="ECO:0000256" key="9">
    <source>
        <dbReference type="ARBA" id="ARBA00044484"/>
    </source>
</evidence>
<dbReference type="PRINTS" id="PR00377">
    <property type="entry name" value="IMPHPHTASES"/>
</dbReference>
<evidence type="ECO:0000256" key="10">
    <source>
        <dbReference type="PIRSR" id="PIRSR600760-2"/>
    </source>
</evidence>
<dbReference type="AlphaFoldDB" id="A0A9X2PXL1"/>
<proteinExistence type="inferred from homology"/>
<feature type="compositionally biased region" description="Polar residues" evidence="11">
    <location>
        <begin position="198"/>
        <end position="207"/>
    </location>
</feature>
<sequence length="333" mass="35586">MPAYDRERTVAFRAVQTAAELCQSVRADLDGDVMEKDDRTPVTVADFGSQAVICKALRDAFPDDPVIGEEDSSALRTDANADVRAHLLEEVRAHHPDVNPGLVFDWIDHGTDAGYSERFWTLDPIDGTKGFVRGDQYAIALALIVDGRPQVAALCCPHLPSAIDADPPASRGQAFLAVRGEGTVQQPLTPDTDAVPTPIQTSGTTDPSESRFCESFVSSHSSHDLAAQAGKRLGITADSIRIDSQAKYAIVARGEADIYLRLPRPDSPDYTERIWDHAAGALTVEAAGGTVTDMHGTPLDFTHGRLLEANTGVVATNGPIHDEVIEALAAAQA</sequence>
<feature type="binding site" evidence="10">
    <location>
        <position position="126"/>
    </location>
    <ligand>
        <name>Mg(2+)</name>
        <dbReference type="ChEBI" id="CHEBI:18420"/>
        <label>1</label>
        <note>catalytic</note>
    </ligand>
</feature>
<dbReference type="SUPFAM" id="SSF56655">
    <property type="entry name" value="Carbohydrate phosphatase"/>
    <property type="match status" value="1"/>
</dbReference>
<evidence type="ECO:0000256" key="8">
    <source>
        <dbReference type="ARBA" id="ARBA00044479"/>
    </source>
</evidence>
<feature type="binding site" evidence="10">
    <location>
        <position position="125"/>
    </location>
    <ligand>
        <name>Mg(2+)</name>
        <dbReference type="ChEBI" id="CHEBI:18420"/>
        <label>1</label>
        <note>catalytic</note>
    </ligand>
</feature>
<dbReference type="InterPro" id="IPR051090">
    <property type="entry name" value="Inositol_monoP_superfamily"/>
</dbReference>
<dbReference type="PANTHER" id="PTHR43200:SF6">
    <property type="entry name" value="3'(2'),5'-BISPHOSPHATE NUCLEOTIDASE"/>
    <property type="match status" value="1"/>
</dbReference>
<reference evidence="12" key="1">
    <citation type="submission" date="2022-08" db="EMBL/GenBank/DDBJ databases">
        <title>Genomic Encyclopedia of Type Strains, Phase V (KMG-V): Genome sequencing to study the core and pangenomes of soil and plant-associated prokaryotes.</title>
        <authorList>
            <person name="Whitman W."/>
        </authorList>
    </citation>
    <scope>NUCLEOTIDE SEQUENCE</scope>
    <source>
        <strain evidence="12">0</strain>
    </source>
</reference>
<evidence type="ECO:0000313" key="12">
    <source>
        <dbReference type="EMBL" id="MCS3676629.1"/>
    </source>
</evidence>
<dbReference type="GO" id="GO:0000103">
    <property type="term" value="P:sulfate assimilation"/>
    <property type="evidence" value="ECO:0007669"/>
    <property type="project" value="TreeGrafter"/>
</dbReference>
<dbReference type="Gene3D" id="3.30.540.10">
    <property type="entry name" value="Fructose-1,6-Bisphosphatase, subunit A, domain 1"/>
    <property type="match status" value="1"/>
</dbReference>
<dbReference type="FunFam" id="3.40.190.80:FF:000003">
    <property type="entry name" value="PAP-specific phosphatase HAL2-like"/>
    <property type="match status" value="1"/>
</dbReference>
<keyword evidence="4 10" id="KW-0479">Metal-binding</keyword>
<feature type="binding site" evidence="10">
    <location>
        <position position="123"/>
    </location>
    <ligand>
        <name>Mg(2+)</name>
        <dbReference type="ChEBI" id="CHEBI:18420"/>
        <label>1</label>
        <note>catalytic</note>
    </ligand>
</feature>
<dbReference type="Proteomes" id="UP001155027">
    <property type="component" value="Unassembled WGS sequence"/>
</dbReference>
<evidence type="ECO:0000256" key="4">
    <source>
        <dbReference type="ARBA" id="ARBA00022723"/>
    </source>
</evidence>
<evidence type="ECO:0000256" key="11">
    <source>
        <dbReference type="SAM" id="MobiDB-lite"/>
    </source>
</evidence>
<name>A0A9X2PXL1_9BACT</name>
<evidence type="ECO:0000256" key="3">
    <source>
        <dbReference type="ARBA" id="ARBA00012633"/>
    </source>
</evidence>
<dbReference type="InterPro" id="IPR020583">
    <property type="entry name" value="Inositol_monoP_metal-BS"/>
</dbReference>
<dbReference type="EMBL" id="JANUAU010000002">
    <property type="protein sequence ID" value="MCS3676629.1"/>
    <property type="molecule type" value="Genomic_DNA"/>
</dbReference>
<organism evidence="12 13">
    <name type="scientific">Salinibacter ruber</name>
    <dbReference type="NCBI Taxonomy" id="146919"/>
    <lineage>
        <taxon>Bacteria</taxon>
        <taxon>Pseudomonadati</taxon>
        <taxon>Rhodothermota</taxon>
        <taxon>Rhodothermia</taxon>
        <taxon>Rhodothermales</taxon>
        <taxon>Salinibacteraceae</taxon>
        <taxon>Salinibacter</taxon>
    </lineage>
</organism>
<dbReference type="InterPro" id="IPR000760">
    <property type="entry name" value="Inositol_monophosphatase-like"/>
</dbReference>